<accession>A0A5C3KEX3</accession>
<evidence type="ECO:0000313" key="1">
    <source>
        <dbReference type="EMBL" id="TFK18482.1"/>
    </source>
</evidence>
<evidence type="ECO:0000313" key="2">
    <source>
        <dbReference type="Proteomes" id="UP000307440"/>
    </source>
</evidence>
<proteinExistence type="predicted"/>
<sequence>MICTRTAILVNFVFGTVRRPLFAKAQSDLFSIDHIIHSTAWGQLVVNLIDLSPLLSRLFGLGTFKNMGNKFSKPARVGYKRGKRAKLSSGGDVSNLAALEVLKGAQGVHISNFHVTVAGGDVVNNTYHNAPGSAAITDADKGTKPFSTSCIAC</sequence>
<reference evidence="1 2" key="1">
    <citation type="journal article" date="2019" name="Nat. Ecol. Evol.">
        <title>Megaphylogeny resolves global patterns of mushroom evolution.</title>
        <authorList>
            <person name="Varga T."/>
            <person name="Krizsan K."/>
            <person name="Foldi C."/>
            <person name="Dima B."/>
            <person name="Sanchez-Garcia M."/>
            <person name="Sanchez-Ramirez S."/>
            <person name="Szollosi G.J."/>
            <person name="Szarkandi J.G."/>
            <person name="Papp V."/>
            <person name="Albert L."/>
            <person name="Andreopoulos W."/>
            <person name="Angelini C."/>
            <person name="Antonin V."/>
            <person name="Barry K.W."/>
            <person name="Bougher N.L."/>
            <person name="Buchanan P."/>
            <person name="Buyck B."/>
            <person name="Bense V."/>
            <person name="Catcheside P."/>
            <person name="Chovatia M."/>
            <person name="Cooper J."/>
            <person name="Damon W."/>
            <person name="Desjardin D."/>
            <person name="Finy P."/>
            <person name="Geml J."/>
            <person name="Haridas S."/>
            <person name="Hughes K."/>
            <person name="Justo A."/>
            <person name="Karasinski D."/>
            <person name="Kautmanova I."/>
            <person name="Kiss B."/>
            <person name="Kocsube S."/>
            <person name="Kotiranta H."/>
            <person name="LaButti K.M."/>
            <person name="Lechner B.E."/>
            <person name="Liimatainen K."/>
            <person name="Lipzen A."/>
            <person name="Lukacs Z."/>
            <person name="Mihaltcheva S."/>
            <person name="Morgado L.N."/>
            <person name="Niskanen T."/>
            <person name="Noordeloos M.E."/>
            <person name="Ohm R.A."/>
            <person name="Ortiz-Santana B."/>
            <person name="Ovrebo C."/>
            <person name="Racz N."/>
            <person name="Riley R."/>
            <person name="Savchenko A."/>
            <person name="Shiryaev A."/>
            <person name="Soop K."/>
            <person name="Spirin V."/>
            <person name="Szebenyi C."/>
            <person name="Tomsovsky M."/>
            <person name="Tulloss R.E."/>
            <person name="Uehling J."/>
            <person name="Grigoriev I.V."/>
            <person name="Vagvolgyi C."/>
            <person name="Papp T."/>
            <person name="Martin F.M."/>
            <person name="Miettinen O."/>
            <person name="Hibbett D.S."/>
            <person name="Nagy L.G."/>
        </authorList>
    </citation>
    <scope>NUCLEOTIDE SEQUENCE [LARGE SCALE GENOMIC DNA]</scope>
    <source>
        <strain evidence="1 2">CBS 121175</strain>
    </source>
</reference>
<name>A0A5C3KEX3_COPMA</name>
<organism evidence="1 2">
    <name type="scientific">Coprinopsis marcescibilis</name>
    <name type="common">Agaric fungus</name>
    <name type="synonym">Psathyrella marcescibilis</name>
    <dbReference type="NCBI Taxonomy" id="230819"/>
    <lineage>
        <taxon>Eukaryota</taxon>
        <taxon>Fungi</taxon>
        <taxon>Dikarya</taxon>
        <taxon>Basidiomycota</taxon>
        <taxon>Agaricomycotina</taxon>
        <taxon>Agaricomycetes</taxon>
        <taxon>Agaricomycetidae</taxon>
        <taxon>Agaricales</taxon>
        <taxon>Agaricineae</taxon>
        <taxon>Psathyrellaceae</taxon>
        <taxon>Coprinopsis</taxon>
    </lineage>
</organism>
<keyword evidence="2" id="KW-1185">Reference proteome</keyword>
<dbReference type="Proteomes" id="UP000307440">
    <property type="component" value="Unassembled WGS sequence"/>
</dbReference>
<gene>
    <name evidence="1" type="ORF">FA15DRAFT_675247</name>
</gene>
<protein>
    <submittedName>
        <fullName evidence="1">Uncharacterized protein</fullName>
    </submittedName>
</protein>
<dbReference type="EMBL" id="ML210397">
    <property type="protein sequence ID" value="TFK18482.1"/>
    <property type="molecule type" value="Genomic_DNA"/>
</dbReference>
<dbReference type="AlphaFoldDB" id="A0A5C3KEX3"/>